<sequence>MASAIPGGLKQSMQGMSYSNPSSKDLFRLANIEYKPQLEVSYTYVADILSKLANVIANVTFTYSIIDKPQGGQIYLISLPPNAAEIPSDGYTYLDPEVTRKISLPDGRELLCMERLQGLAPGDQVISRSRRRYRFVNDHQDLQLLHYSLPDGHQQQIVPPYARHPAQGRYPMTPMAPMQQSMNPYGRPPNAISPMAIQSPGPSSMHTPPSALARGPATGTPSPMGNSYVQFQSRNVQRGPQPGMPQTPTKSTGRRTKNTKNKAAATATAAAASVEEADEPSGDEIDNLKFREVAMSRFKRNHDYISEIFSAYSVSSIIPPTSVYQEKNIDELKQQLAVHQADIEKLNSEHSEKIEEFKRHSNILSKSMNDLSKCNTMEELVKLQERTEKELDIVIQPHNPVTLIQIRDGPESDVEVEGHNDLMQEDAISEELLMEGNSEHEGLVELNQGLSHFEIGKDLVNTSELHDTSGIEGIEELEGLKDIQGIGGIEGMGGMGGIDPQGYFSSANMPGLTNDPNLQLSGLTGDPNIEDHSNYTGLAISTNYGGDSSQMFEDFIHADEVMEDEDPLS</sequence>
<organism evidence="5 6">
    <name type="scientific">Glomus cerebriforme</name>
    <dbReference type="NCBI Taxonomy" id="658196"/>
    <lineage>
        <taxon>Eukaryota</taxon>
        <taxon>Fungi</taxon>
        <taxon>Fungi incertae sedis</taxon>
        <taxon>Mucoromycota</taxon>
        <taxon>Glomeromycotina</taxon>
        <taxon>Glomeromycetes</taxon>
        <taxon>Glomerales</taxon>
        <taxon>Glomeraceae</taxon>
        <taxon>Glomus</taxon>
    </lineage>
</organism>
<dbReference type="EMBL" id="QKYT01000220">
    <property type="protein sequence ID" value="RIA89418.1"/>
    <property type="molecule type" value="Genomic_DNA"/>
</dbReference>
<feature type="domain" description="SWI/SNF and RSC complexes subunit Ssr4 C-terminal" evidence="4">
    <location>
        <begin position="276"/>
        <end position="320"/>
    </location>
</feature>
<feature type="compositionally biased region" description="Polar residues" evidence="2">
    <location>
        <begin position="219"/>
        <end position="251"/>
    </location>
</feature>
<accession>A0A397STX0</accession>
<dbReference type="AlphaFoldDB" id="A0A397STX0"/>
<evidence type="ECO:0000259" key="4">
    <source>
        <dbReference type="Pfam" id="PF20497"/>
    </source>
</evidence>
<evidence type="ECO:0000259" key="3">
    <source>
        <dbReference type="Pfam" id="PF08549"/>
    </source>
</evidence>
<proteinExistence type="predicted"/>
<evidence type="ECO:0000256" key="1">
    <source>
        <dbReference type="SAM" id="Coils"/>
    </source>
</evidence>
<dbReference type="InterPro" id="IPR013859">
    <property type="entry name" value="Ssr4_N"/>
</dbReference>
<name>A0A397STX0_9GLOM</name>
<feature type="region of interest" description="Disordered" evidence="2">
    <location>
        <begin position="194"/>
        <end position="282"/>
    </location>
</feature>
<feature type="domain" description="SWI/SNF and RSC complexes subunit Ssr4 N-terminal" evidence="3">
    <location>
        <begin position="33"/>
        <end position="141"/>
    </location>
</feature>
<evidence type="ECO:0000313" key="5">
    <source>
        <dbReference type="EMBL" id="RIA89418.1"/>
    </source>
</evidence>
<protein>
    <submittedName>
        <fullName evidence="5">Uncharacterized protein</fullName>
    </submittedName>
</protein>
<evidence type="ECO:0000256" key="2">
    <source>
        <dbReference type="SAM" id="MobiDB-lite"/>
    </source>
</evidence>
<dbReference type="Proteomes" id="UP000265703">
    <property type="component" value="Unassembled WGS sequence"/>
</dbReference>
<reference evidence="5 6" key="1">
    <citation type="submission" date="2018-06" db="EMBL/GenBank/DDBJ databases">
        <title>Comparative genomics reveals the genomic features of Rhizophagus irregularis, R. cerebriforme, R. diaphanum and Gigaspora rosea, and their symbiotic lifestyle signature.</title>
        <authorList>
            <person name="Morin E."/>
            <person name="San Clemente H."/>
            <person name="Chen E.C.H."/>
            <person name="De La Providencia I."/>
            <person name="Hainaut M."/>
            <person name="Kuo A."/>
            <person name="Kohler A."/>
            <person name="Murat C."/>
            <person name="Tang N."/>
            <person name="Roy S."/>
            <person name="Loubradou J."/>
            <person name="Henrissat B."/>
            <person name="Grigoriev I.V."/>
            <person name="Corradi N."/>
            <person name="Roux C."/>
            <person name="Martin F.M."/>
        </authorList>
    </citation>
    <scope>NUCLEOTIDE SEQUENCE [LARGE SCALE GENOMIC DNA]</scope>
    <source>
        <strain evidence="5 6">DAOM 227022</strain>
    </source>
</reference>
<keyword evidence="1" id="KW-0175">Coiled coil</keyword>
<dbReference type="Pfam" id="PF08549">
    <property type="entry name" value="SWI-SNF_Ssr4_N"/>
    <property type="match status" value="1"/>
</dbReference>
<dbReference type="Pfam" id="PF20497">
    <property type="entry name" value="SWI-SNF_Ssr4_C"/>
    <property type="match status" value="1"/>
</dbReference>
<dbReference type="InterPro" id="IPR046464">
    <property type="entry name" value="SWI-SNF_Ssr4_C"/>
</dbReference>
<evidence type="ECO:0000313" key="6">
    <source>
        <dbReference type="Proteomes" id="UP000265703"/>
    </source>
</evidence>
<dbReference type="GO" id="GO:0006338">
    <property type="term" value="P:chromatin remodeling"/>
    <property type="evidence" value="ECO:0007669"/>
    <property type="project" value="InterPro"/>
</dbReference>
<feature type="compositionally biased region" description="Low complexity" evidence="2">
    <location>
        <begin position="261"/>
        <end position="272"/>
    </location>
</feature>
<gene>
    <name evidence="5" type="ORF">C1645_824875</name>
</gene>
<keyword evidence="6" id="KW-1185">Reference proteome</keyword>
<feature type="coiled-coil region" evidence="1">
    <location>
        <begin position="329"/>
        <end position="356"/>
    </location>
</feature>
<dbReference type="OrthoDB" id="5321006at2759"/>
<comment type="caution">
    <text evidence="5">The sequence shown here is derived from an EMBL/GenBank/DDBJ whole genome shotgun (WGS) entry which is preliminary data.</text>
</comment>